<accession>A0A1H7ZXF8</accession>
<evidence type="ECO:0000313" key="4">
    <source>
        <dbReference type="Proteomes" id="UP000199158"/>
    </source>
</evidence>
<dbReference type="PIRSF" id="PIRSF038959">
    <property type="entry name" value="SdpI"/>
    <property type="match status" value="1"/>
</dbReference>
<name>A0A1H7ZXF8_9FIRM</name>
<feature type="transmembrane region" description="Helical" evidence="1">
    <location>
        <begin position="189"/>
        <end position="214"/>
    </location>
</feature>
<dbReference type="PANTHER" id="PTHR37810:SF5">
    <property type="entry name" value="IMMUNITY PROTEIN SDPI"/>
    <property type="match status" value="1"/>
</dbReference>
<dbReference type="GO" id="GO:0009636">
    <property type="term" value="P:response to toxic substance"/>
    <property type="evidence" value="ECO:0007669"/>
    <property type="project" value="TreeGrafter"/>
</dbReference>
<dbReference type="STRING" id="474960.SAMN05216180_0982"/>
<gene>
    <name evidence="3" type="ORF">SAMN05216180_0982</name>
</gene>
<evidence type="ECO:0000259" key="2">
    <source>
        <dbReference type="Pfam" id="PF07853"/>
    </source>
</evidence>
<dbReference type="Pfam" id="PF13630">
    <property type="entry name" value="SdpI"/>
    <property type="match status" value="1"/>
</dbReference>
<feature type="transmembrane region" description="Helical" evidence="1">
    <location>
        <begin position="164"/>
        <end position="183"/>
    </location>
</feature>
<feature type="transmembrane region" description="Helical" evidence="1">
    <location>
        <begin position="85"/>
        <end position="105"/>
    </location>
</feature>
<dbReference type="EMBL" id="FOCG01000001">
    <property type="protein sequence ID" value="SEM63372.1"/>
    <property type="molecule type" value="Genomic_DNA"/>
</dbReference>
<proteinExistence type="predicted"/>
<keyword evidence="1" id="KW-1133">Transmembrane helix</keyword>
<evidence type="ECO:0000256" key="1">
    <source>
        <dbReference type="SAM" id="Phobius"/>
    </source>
</evidence>
<evidence type="ECO:0000313" key="3">
    <source>
        <dbReference type="EMBL" id="SEM63372.1"/>
    </source>
</evidence>
<dbReference type="InterPro" id="IPR026272">
    <property type="entry name" value="SdpI"/>
</dbReference>
<keyword evidence="1" id="KW-0472">Membrane</keyword>
<organism evidence="3 4">
    <name type="scientific">Hydrogenoanaerobacterium saccharovorans</name>
    <dbReference type="NCBI Taxonomy" id="474960"/>
    <lineage>
        <taxon>Bacteria</taxon>
        <taxon>Bacillati</taxon>
        <taxon>Bacillota</taxon>
        <taxon>Clostridia</taxon>
        <taxon>Eubacteriales</taxon>
        <taxon>Oscillospiraceae</taxon>
        <taxon>Hydrogenoanaerobacterium</taxon>
    </lineage>
</organism>
<protein>
    <submittedName>
        <fullName evidence="3">Uncharacterized membrane protein</fullName>
    </submittedName>
</protein>
<feature type="transmembrane region" description="Helical" evidence="1">
    <location>
        <begin position="117"/>
        <end position="137"/>
    </location>
</feature>
<keyword evidence="4" id="KW-1185">Reference proteome</keyword>
<dbReference type="OrthoDB" id="9808690at2"/>
<sequence>MNYQKITVPIAIVNLIALISVTLRLPEQVPIHININNVVDGYGSRWFVPLLGAIPLLLLLSMEIYHRCTKNNSNVQKNKKAENIVLTAIALFFVAVSWVPVVVAKQIINQADLHMELIIGLPMGVLMIILGNFMGVIKQNHYLGVRTKWTLSNEEVWRKTHRKAAYWSVLAGVIMVISALTSYVVHNTIIFFAGLILSVALLAVVPIIYSYVLYKRINNK</sequence>
<dbReference type="AlphaFoldDB" id="A0A1H7ZXF8"/>
<reference evidence="3 4" key="1">
    <citation type="submission" date="2016-10" db="EMBL/GenBank/DDBJ databases">
        <authorList>
            <person name="de Groot N.N."/>
        </authorList>
    </citation>
    <scope>NUCLEOTIDE SEQUENCE [LARGE SCALE GENOMIC DNA]</scope>
    <source>
        <strain evidence="3 4">CGMCC 1.5070</strain>
    </source>
</reference>
<dbReference type="PANTHER" id="PTHR37810">
    <property type="entry name" value="IMMUNITY PROTEIN SDPI"/>
    <property type="match status" value="1"/>
</dbReference>
<dbReference type="InterPro" id="IPR012867">
    <property type="entry name" value="DUF1648"/>
</dbReference>
<dbReference type="Proteomes" id="UP000199158">
    <property type="component" value="Unassembled WGS sequence"/>
</dbReference>
<feature type="transmembrane region" description="Helical" evidence="1">
    <location>
        <begin position="7"/>
        <end position="26"/>
    </location>
</feature>
<feature type="transmembrane region" description="Helical" evidence="1">
    <location>
        <begin position="46"/>
        <end position="65"/>
    </location>
</feature>
<feature type="domain" description="DUF1648" evidence="2">
    <location>
        <begin position="10"/>
        <end position="49"/>
    </location>
</feature>
<dbReference type="Pfam" id="PF07853">
    <property type="entry name" value="DUF1648"/>
    <property type="match status" value="1"/>
</dbReference>
<keyword evidence="1" id="KW-0812">Transmembrane</keyword>
<dbReference type="RefSeq" id="WP_092752209.1">
    <property type="nucleotide sequence ID" value="NZ_FOCG01000001.1"/>
</dbReference>
<dbReference type="InterPro" id="IPR025962">
    <property type="entry name" value="SdpI/YhfL"/>
</dbReference>